<keyword evidence="5" id="KW-1133">Transmembrane helix</keyword>
<name>A0ABX8S603_9ACTN</name>
<evidence type="ECO:0000256" key="2">
    <source>
        <dbReference type="ARBA" id="ARBA00006679"/>
    </source>
</evidence>
<accession>A0ABX8S603</accession>
<dbReference type="EMBL" id="CP079105">
    <property type="protein sequence ID" value="QXQ13252.1"/>
    <property type="molecule type" value="Genomic_DNA"/>
</dbReference>
<keyword evidence="4" id="KW-0812">Transmembrane</keyword>
<comment type="subcellular location">
    <subcellularLocation>
        <location evidence="1">Cell membrane</location>
        <topology evidence="1">Multi-pass membrane protein</topology>
    </subcellularLocation>
</comment>
<keyword evidence="3" id="KW-1003">Cell membrane</keyword>
<dbReference type="InterPro" id="IPR051907">
    <property type="entry name" value="DoxX-like_oxidoreductase"/>
</dbReference>
<gene>
    <name evidence="7" type="ORF">KV203_15430</name>
</gene>
<dbReference type="InterPro" id="IPR032808">
    <property type="entry name" value="DoxX"/>
</dbReference>
<keyword evidence="6" id="KW-0472">Membrane</keyword>
<keyword evidence="8" id="KW-1185">Reference proteome</keyword>
<evidence type="ECO:0000256" key="4">
    <source>
        <dbReference type="ARBA" id="ARBA00022692"/>
    </source>
</evidence>
<dbReference type="Pfam" id="PF07681">
    <property type="entry name" value="DoxX"/>
    <property type="match status" value="1"/>
</dbReference>
<sequence length="241" mass="25644">MLVRRIARPMLAAVFVAGGVEQLRDPIRQAELAEPILARTGLAPRTAVQADGAVKVVAGIALALGRAPRLSALALAASLVPTTTAAHRFWETDDPERRAAEQVQFTKNVGLLGGLLLAAVDTEGKPSLGWRARRAADRLGDRLDRATPATTALEQAATMVTDSVATVADRAKEVVPVEVAKAREGLGKARENIVAAVEAVDTPANRRKAKRAARKLRHRADAAVVAAERRAEDVRERLISS</sequence>
<dbReference type="Proteomes" id="UP000887023">
    <property type="component" value="Chromosome"/>
</dbReference>
<evidence type="ECO:0000313" key="8">
    <source>
        <dbReference type="Proteomes" id="UP000887023"/>
    </source>
</evidence>
<comment type="similarity">
    <text evidence="2">Belongs to the DoxX family.</text>
</comment>
<dbReference type="PANTHER" id="PTHR33452:SF1">
    <property type="entry name" value="INNER MEMBRANE PROTEIN YPHA-RELATED"/>
    <property type="match status" value="1"/>
</dbReference>
<organism evidence="7 8">
    <name type="scientific">Skermania pinensis</name>
    <dbReference type="NCBI Taxonomy" id="39122"/>
    <lineage>
        <taxon>Bacteria</taxon>
        <taxon>Bacillati</taxon>
        <taxon>Actinomycetota</taxon>
        <taxon>Actinomycetes</taxon>
        <taxon>Mycobacteriales</taxon>
        <taxon>Gordoniaceae</taxon>
        <taxon>Skermania</taxon>
    </lineage>
</organism>
<evidence type="ECO:0000256" key="3">
    <source>
        <dbReference type="ARBA" id="ARBA00022475"/>
    </source>
</evidence>
<evidence type="ECO:0000256" key="6">
    <source>
        <dbReference type="ARBA" id="ARBA00023136"/>
    </source>
</evidence>
<evidence type="ECO:0000256" key="1">
    <source>
        <dbReference type="ARBA" id="ARBA00004651"/>
    </source>
</evidence>
<dbReference type="PANTHER" id="PTHR33452">
    <property type="entry name" value="OXIDOREDUCTASE CATD-RELATED"/>
    <property type="match status" value="1"/>
</dbReference>
<evidence type="ECO:0000256" key="5">
    <source>
        <dbReference type="ARBA" id="ARBA00022989"/>
    </source>
</evidence>
<reference evidence="7" key="1">
    <citation type="submission" date="2021-07" db="EMBL/GenBank/DDBJ databases">
        <title>Candidatus Kaistella beijingensis sp. nov. isolated from a municipal wastewater treatment plant is involved in sludge foaming.</title>
        <authorList>
            <person name="Song Y."/>
            <person name="Liu S.-J."/>
        </authorList>
    </citation>
    <scope>NUCLEOTIDE SEQUENCE</scope>
    <source>
        <strain evidence="7">DSM 43998</strain>
    </source>
</reference>
<dbReference type="RefSeq" id="WP_217996004.1">
    <property type="nucleotide sequence ID" value="NZ_CBCRUZ010000008.1"/>
</dbReference>
<proteinExistence type="inferred from homology"/>
<protein>
    <submittedName>
        <fullName evidence="7">DoxX family protein</fullName>
    </submittedName>
</protein>
<evidence type="ECO:0000313" key="7">
    <source>
        <dbReference type="EMBL" id="QXQ13252.1"/>
    </source>
</evidence>